<gene>
    <name evidence="1" type="ORF">SAMN05660293_03046</name>
</gene>
<protein>
    <submittedName>
        <fullName evidence="1">Uncharacterized protein</fullName>
    </submittedName>
</protein>
<proteinExistence type="predicted"/>
<sequence>MKIRIQRNSVRFRLSRTDIEKLTFEGYLEEVTSFGDASFIYAVKKSNDVSELSAEYLNGKILLRIPEHLTTGWADNNVVGYDGEMSFGNNESLKLLIEKDFKCLDNVTEDQSDNYENPAKTC</sequence>
<reference evidence="2" key="1">
    <citation type="submission" date="2017-02" db="EMBL/GenBank/DDBJ databases">
        <authorList>
            <person name="Varghese N."/>
            <person name="Submissions S."/>
        </authorList>
    </citation>
    <scope>NUCLEOTIDE SEQUENCE [LARGE SCALE GENOMIC DNA]</scope>
    <source>
        <strain evidence="2">DSM 22270</strain>
    </source>
</reference>
<dbReference type="AlphaFoldDB" id="A0A1T5FCN9"/>
<keyword evidence="2" id="KW-1185">Reference proteome</keyword>
<accession>A0A1T5FCN9</accession>
<evidence type="ECO:0000313" key="2">
    <source>
        <dbReference type="Proteomes" id="UP000190897"/>
    </source>
</evidence>
<dbReference type="STRING" id="651661.SAMN05660293_03046"/>
<organism evidence="1 2">
    <name type="scientific">Dyadobacter psychrophilus</name>
    <dbReference type="NCBI Taxonomy" id="651661"/>
    <lineage>
        <taxon>Bacteria</taxon>
        <taxon>Pseudomonadati</taxon>
        <taxon>Bacteroidota</taxon>
        <taxon>Cytophagia</taxon>
        <taxon>Cytophagales</taxon>
        <taxon>Spirosomataceae</taxon>
        <taxon>Dyadobacter</taxon>
    </lineage>
</organism>
<dbReference type="InterPro" id="IPR053825">
    <property type="entry name" value="DUF7009"/>
</dbReference>
<dbReference type="Proteomes" id="UP000190897">
    <property type="component" value="Unassembled WGS sequence"/>
</dbReference>
<dbReference type="OrthoDB" id="7060517at2"/>
<dbReference type="EMBL" id="FUZA01000003">
    <property type="protein sequence ID" value="SKB93939.1"/>
    <property type="molecule type" value="Genomic_DNA"/>
</dbReference>
<evidence type="ECO:0000313" key="1">
    <source>
        <dbReference type="EMBL" id="SKB93939.1"/>
    </source>
</evidence>
<name>A0A1T5FCN9_9BACT</name>
<dbReference type="Pfam" id="PF22668">
    <property type="entry name" value="DUF7009"/>
    <property type="match status" value="1"/>
</dbReference>
<dbReference type="RefSeq" id="WP_082215575.1">
    <property type="nucleotide sequence ID" value="NZ_FUZA01000003.1"/>
</dbReference>